<dbReference type="Proteomes" id="UP000003246">
    <property type="component" value="Unassembled WGS sequence"/>
</dbReference>
<reference evidence="2 3" key="1">
    <citation type="submission" date="2010-10" db="EMBL/GenBank/DDBJ databases">
        <title>The Genome Sequence of Bacteroides eggerthii strain 1_2_48FAA.</title>
        <authorList>
            <consortium name="The Broad Institute Genome Sequencing Platform"/>
            <person name="Ward D."/>
            <person name="Earl A."/>
            <person name="Feldgarden M."/>
            <person name="Young S.K."/>
            <person name="Gargeya S."/>
            <person name="Zeng Q."/>
            <person name="Alvarado L."/>
            <person name="Berlin A."/>
            <person name="Bochicchio J."/>
            <person name="Chapman S.B."/>
            <person name="Chen Z."/>
            <person name="Freedman E."/>
            <person name="Gellesch M."/>
            <person name="Goldberg J."/>
            <person name="Griggs A."/>
            <person name="Gujja S."/>
            <person name="Heilman E."/>
            <person name="Heiman D."/>
            <person name="Howarth C."/>
            <person name="Mehta T."/>
            <person name="Neiman D."/>
            <person name="Pearson M."/>
            <person name="Roberts A."/>
            <person name="Saif S."/>
            <person name="Shea T."/>
            <person name="Shenoy N."/>
            <person name="Sisk P."/>
            <person name="Stolte C."/>
            <person name="Sykes S."/>
            <person name="White J."/>
            <person name="Yandava C."/>
            <person name="Allen-Vercoe E."/>
            <person name="Ambrose C."/>
            <person name="Strauss J."/>
            <person name="Daigneault M."/>
            <person name="Haas B."/>
            <person name="Nusbaum C."/>
            <person name="Birren B."/>
        </authorList>
    </citation>
    <scope>NUCLEOTIDE SEQUENCE [LARGE SCALE GENOMIC DNA]</scope>
    <source>
        <strain evidence="2 3">1_2_48FAA</strain>
    </source>
</reference>
<accession>E5WYZ6</accession>
<dbReference type="PANTHER" id="PTHR22916:SF3">
    <property type="entry name" value="UDP-GLCNAC:BETAGAL BETA-1,3-N-ACETYLGLUCOSAMINYLTRANSFERASE-LIKE PROTEIN 1"/>
    <property type="match status" value="1"/>
</dbReference>
<dbReference type="SUPFAM" id="SSF53448">
    <property type="entry name" value="Nucleotide-diphospho-sugar transferases"/>
    <property type="match status" value="1"/>
</dbReference>
<dbReference type="PANTHER" id="PTHR22916">
    <property type="entry name" value="GLYCOSYLTRANSFERASE"/>
    <property type="match status" value="1"/>
</dbReference>
<dbReference type="RefSeq" id="WP_004294063.1">
    <property type="nucleotide sequence ID" value="NZ_GL622541.1"/>
</dbReference>
<dbReference type="GO" id="GO:0016758">
    <property type="term" value="F:hexosyltransferase activity"/>
    <property type="evidence" value="ECO:0007669"/>
    <property type="project" value="UniProtKB-ARBA"/>
</dbReference>
<dbReference type="AlphaFoldDB" id="E5WYZ6"/>
<dbReference type="HOGENOM" id="CLU_025996_25_1_10"/>
<evidence type="ECO:0000259" key="1">
    <source>
        <dbReference type="Pfam" id="PF00535"/>
    </source>
</evidence>
<dbReference type="InterPro" id="IPR029044">
    <property type="entry name" value="Nucleotide-diphossugar_trans"/>
</dbReference>
<evidence type="ECO:0000313" key="3">
    <source>
        <dbReference type="Proteomes" id="UP000003246"/>
    </source>
</evidence>
<gene>
    <name evidence="2" type="ORF">HMPREF1016_01901</name>
</gene>
<feature type="domain" description="Glycosyltransferase 2-like" evidence="1">
    <location>
        <begin position="10"/>
        <end position="131"/>
    </location>
</feature>
<dbReference type="CDD" id="cd00761">
    <property type="entry name" value="Glyco_tranf_GTA_type"/>
    <property type="match status" value="1"/>
</dbReference>
<dbReference type="EMBL" id="ACWG01000021">
    <property type="protein sequence ID" value="EFV29921.1"/>
    <property type="molecule type" value="Genomic_DNA"/>
</dbReference>
<sequence>MKDYEVTLSIPVYNVEKYIHTALFSALNQNFESIEFLIVDDKGTDRSMELVNEIVSTHLRKNDIRIIDNLVNKGLSECRNIAVREAKGKYLYFMDSDDEIVPECISILHKRILETDADMVVGSYVRKKEDKVISKDWVYEDMFTGFSDGLKELWLSRKLRKVHTPLWNKLYNLDFLRRNEILCAPQTRLVDDMYFTFLVMWNIKKLCFVSDITYLYYERSGALTDMGIKKNDKHNRIASEGMCIIDLKKKFLFKTTDPIIQSLLSDYIIREILFVASVQCSYRLPLRNKIESIDRLLKPFERCTGKYKIIYSILCSLFPVLKYIVVSSFIKIKN</sequence>
<dbReference type="Pfam" id="PF00535">
    <property type="entry name" value="Glycos_transf_2"/>
    <property type="match status" value="1"/>
</dbReference>
<evidence type="ECO:0000313" key="2">
    <source>
        <dbReference type="EMBL" id="EFV29921.1"/>
    </source>
</evidence>
<comment type="caution">
    <text evidence="2">The sequence shown here is derived from an EMBL/GenBank/DDBJ whole genome shotgun (WGS) entry which is preliminary data.</text>
</comment>
<dbReference type="InterPro" id="IPR001173">
    <property type="entry name" value="Glyco_trans_2-like"/>
</dbReference>
<protein>
    <submittedName>
        <fullName evidence="2">Glycosyl transferase family 2</fullName>
    </submittedName>
</protein>
<organism evidence="2 3">
    <name type="scientific">Bacteroides eggerthii 1_2_48FAA</name>
    <dbReference type="NCBI Taxonomy" id="665953"/>
    <lineage>
        <taxon>Bacteria</taxon>
        <taxon>Pseudomonadati</taxon>
        <taxon>Bacteroidota</taxon>
        <taxon>Bacteroidia</taxon>
        <taxon>Bacteroidales</taxon>
        <taxon>Bacteroidaceae</taxon>
        <taxon>Bacteroides</taxon>
    </lineage>
</organism>
<keyword evidence="2" id="KW-0808">Transferase</keyword>
<dbReference type="Gene3D" id="3.90.550.10">
    <property type="entry name" value="Spore Coat Polysaccharide Biosynthesis Protein SpsA, Chain A"/>
    <property type="match status" value="1"/>
</dbReference>
<name>E5WYZ6_9BACE</name>
<proteinExistence type="predicted"/>